<dbReference type="InterPro" id="IPR011711">
    <property type="entry name" value="GntR_C"/>
</dbReference>
<feature type="domain" description="HTH gntR-type" evidence="4">
    <location>
        <begin position="11"/>
        <end position="79"/>
    </location>
</feature>
<comment type="caution">
    <text evidence="5">The sequence shown here is derived from an EMBL/GenBank/DDBJ whole genome shotgun (WGS) entry which is preliminary data.</text>
</comment>
<reference evidence="5 6" key="1">
    <citation type="submission" date="2021-01" db="EMBL/GenBank/DDBJ databases">
        <title>Sequencing the genomes of 1000 actinobacteria strains.</title>
        <authorList>
            <person name="Klenk H.-P."/>
        </authorList>
    </citation>
    <scope>NUCLEOTIDE SEQUENCE [LARGE SCALE GENOMIC DNA]</scope>
    <source>
        <strain evidence="5 6">DSM 18662</strain>
    </source>
</reference>
<dbReference type="RefSeq" id="WP_204916474.1">
    <property type="nucleotide sequence ID" value="NZ_BAAAQP010000011.1"/>
</dbReference>
<dbReference type="Pfam" id="PF07729">
    <property type="entry name" value="FCD"/>
    <property type="match status" value="1"/>
</dbReference>
<proteinExistence type="predicted"/>
<dbReference type="SMART" id="SM00345">
    <property type="entry name" value="HTH_GNTR"/>
    <property type="match status" value="1"/>
</dbReference>
<keyword evidence="2" id="KW-0238">DNA-binding</keyword>
<dbReference type="Pfam" id="PF00392">
    <property type="entry name" value="GntR"/>
    <property type="match status" value="1"/>
</dbReference>
<gene>
    <name evidence="5" type="ORF">JOE57_000764</name>
</gene>
<dbReference type="InterPro" id="IPR036390">
    <property type="entry name" value="WH_DNA-bd_sf"/>
</dbReference>
<evidence type="ECO:0000256" key="1">
    <source>
        <dbReference type="ARBA" id="ARBA00023015"/>
    </source>
</evidence>
<dbReference type="CDD" id="cd07377">
    <property type="entry name" value="WHTH_GntR"/>
    <property type="match status" value="1"/>
</dbReference>
<dbReference type="SUPFAM" id="SSF48008">
    <property type="entry name" value="GntR ligand-binding domain-like"/>
    <property type="match status" value="1"/>
</dbReference>
<keyword evidence="6" id="KW-1185">Reference proteome</keyword>
<evidence type="ECO:0000313" key="6">
    <source>
        <dbReference type="Proteomes" id="UP000704762"/>
    </source>
</evidence>
<dbReference type="InterPro" id="IPR000524">
    <property type="entry name" value="Tscrpt_reg_HTH_GntR"/>
</dbReference>
<dbReference type="PROSITE" id="PS50949">
    <property type="entry name" value="HTH_GNTR"/>
    <property type="match status" value="1"/>
</dbReference>
<dbReference type="PANTHER" id="PTHR43537">
    <property type="entry name" value="TRANSCRIPTIONAL REGULATOR, GNTR FAMILY"/>
    <property type="match status" value="1"/>
</dbReference>
<accession>A0ABS2RGG7</accession>
<dbReference type="SMART" id="SM00895">
    <property type="entry name" value="FCD"/>
    <property type="match status" value="1"/>
</dbReference>
<dbReference type="InterPro" id="IPR008920">
    <property type="entry name" value="TF_FadR/GntR_C"/>
</dbReference>
<name>A0ABS2RGG7_9ACTN</name>
<keyword evidence="5" id="KW-0670">Pyruvate</keyword>
<sequence>MAPTAGPPSRIWSKEALSREIESEFLAGSVTAGAALPSERVLCERYRVSRPFLREVLSGLQQRGRIDIVPGRGAFVRDTSAADVARVVQQSRLVRDATPRELIEARATLERQTVMLAATRATAQDLESIERALAAFDRAPDLLARARADIAFHALIARASKNAVLELMFGSVSTLVFEVMLRSLGDAKTAKRGTPHHARILDALRARDVDKAVAEMSSHIHLAERTYGSDLDQSLKIMAADVLRRSYGRDIVIEDVVSDAVSEFQEHHTEGTLS</sequence>
<dbReference type="Proteomes" id="UP000704762">
    <property type="component" value="Unassembled WGS sequence"/>
</dbReference>
<evidence type="ECO:0000259" key="4">
    <source>
        <dbReference type="PROSITE" id="PS50949"/>
    </source>
</evidence>
<organism evidence="5 6">
    <name type="scientific">Microlunatus panaciterrae</name>
    <dbReference type="NCBI Taxonomy" id="400768"/>
    <lineage>
        <taxon>Bacteria</taxon>
        <taxon>Bacillati</taxon>
        <taxon>Actinomycetota</taxon>
        <taxon>Actinomycetes</taxon>
        <taxon>Propionibacteriales</taxon>
        <taxon>Propionibacteriaceae</taxon>
        <taxon>Microlunatus</taxon>
    </lineage>
</organism>
<evidence type="ECO:0000256" key="3">
    <source>
        <dbReference type="ARBA" id="ARBA00023163"/>
    </source>
</evidence>
<dbReference type="Gene3D" id="1.10.10.10">
    <property type="entry name" value="Winged helix-like DNA-binding domain superfamily/Winged helix DNA-binding domain"/>
    <property type="match status" value="1"/>
</dbReference>
<dbReference type="PANTHER" id="PTHR43537:SF5">
    <property type="entry name" value="UXU OPERON TRANSCRIPTIONAL REGULATOR"/>
    <property type="match status" value="1"/>
</dbReference>
<dbReference type="PRINTS" id="PR00035">
    <property type="entry name" value="HTHGNTR"/>
</dbReference>
<protein>
    <submittedName>
        <fullName evidence="5">GntR family transcriptional repressor for pyruvate dehydrogenase complex</fullName>
    </submittedName>
</protein>
<evidence type="ECO:0000313" key="5">
    <source>
        <dbReference type="EMBL" id="MBM7797843.1"/>
    </source>
</evidence>
<dbReference type="SUPFAM" id="SSF46785">
    <property type="entry name" value="Winged helix' DNA-binding domain"/>
    <property type="match status" value="1"/>
</dbReference>
<evidence type="ECO:0000256" key="2">
    <source>
        <dbReference type="ARBA" id="ARBA00023125"/>
    </source>
</evidence>
<dbReference type="InterPro" id="IPR036388">
    <property type="entry name" value="WH-like_DNA-bd_sf"/>
</dbReference>
<dbReference type="EMBL" id="JAFBCF010000001">
    <property type="protein sequence ID" value="MBM7797843.1"/>
    <property type="molecule type" value="Genomic_DNA"/>
</dbReference>
<keyword evidence="1" id="KW-0805">Transcription regulation</keyword>
<dbReference type="Gene3D" id="1.20.120.530">
    <property type="entry name" value="GntR ligand-binding domain-like"/>
    <property type="match status" value="1"/>
</dbReference>
<keyword evidence="3" id="KW-0804">Transcription</keyword>